<reference evidence="1 2" key="1">
    <citation type="submission" date="2017-02" db="EMBL/GenBank/DDBJ databases">
        <title>Pseudoalteromonas ulvae TC14 Genome.</title>
        <authorList>
            <person name="Molmeret M."/>
        </authorList>
    </citation>
    <scope>NUCLEOTIDE SEQUENCE [LARGE SCALE GENOMIC DNA]</scope>
    <source>
        <strain evidence="1">TC14</strain>
    </source>
</reference>
<dbReference type="Gene3D" id="3.30.450.40">
    <property type="match status" value="1"/>
</dbReference>
<dbReference type="PANTHER" id="PTHR38765:SF1">
    <property type="entry name" value="DUF484 DOMAIN-CONTAINING PROTEIN"/>
    <property type="match status" value="1"/>
</dbReference>
<comment type="caution">
    <text evidence="1">The sequence shown here is derived from an EMBL/GenBank/DDBJ whole genome shotgun (WGS) entry which is preliminary data.</text>
</comment>
<accession>A0A244CKL0</accession>
<dbReference type="EMBL" id="MWPV01000009">
    <property type="protein sequence ID" value="OUL55905.1"/>
    <property type="molecule type" value="Genomic_DNA"/>
</dbReference>
<sequence length="203" mass="23153">MSHLSEKDVFDYLVSHPNFLVEHPQLLDMLNVHHNESGTTSLQGHQHKRLKVQLQQQQQQLDTLTLHARRSEQIYQVFSSCHRHLMMHNNFADLADNLVTLISANLDICECKLLQYHDGLASIVTHRLSASPCYLGRINQQEQALLFDTECQSVALYLIGDTQTPLAVLAFASKDPIHFEPSQDSFFINEFVKALQTKLADFA</sequence>
<dbReference type="InterPro" id="IPR007435">
    <property type="entry name" value="DUF484"/>
</dbReference>
<dbReference type="AlphaFoldDB" id="A0A244CKL0"/>
<name>A0A244CKL0_PSEDV</name>
<dbReference type="Proteomes" id="UP000194841">
    <property type="component" value="Unassembled WGS sequence"/>
</dbReference>
<keyword evidence="2" id="KW-1185">Reference proteome</keyword>
<evidence type="ECO:0000313" key="2">
    <source>
        <dbReference type="Proteomes" id="UP000194841"/>
    </source>
</evidence>
<evidence type="ECO:0008006" key="3">
    <source>
        <dbReference type="Google" id="ProtNLM"/>
    </source>
</evidence>
<dbReference type="Pfam" id="PF04340">
    <property type="entry name" value="DUF484"/>
    <property type="match status" value="1"/>
</dbReference>
<dbReference type="OrthoDB" id="8525200at2"/>
<protein>
    <recommendedName>
        <fullName evidence="3">DUF484 domain-containing protein</fullName>
    </recommendedName>
</protein>
<dbReference type="PANTHER" id="PTHR38765">
    <property type="entry name" value="DUF484 DOMAIN-CONTAINING PROTEIN"/>
    <property type="match status" value="1"/>
</dbReference>
<evidence type="ECO:0000313" key="1">
    <source>
        <dbReference type="EMBL" id="OUL55905.1"/>
    </source>
</evidence>
<dbReference type="InterPro" id="IPR029016">
    <property type="entry name" value="GAF-like_dom_sf"/>
</dbReference>
<gene>
    <name evidence="1" type="ORF">B1199_20720</name>
</gene>
<organism evidence="1 2">
    <name type="scientific">Pseudoalteromonas ulvae</name>
    <dbReference type="NCBI Taxonomy" id="107327"/>
    <lineage>
        <taxon>Bacteria</taxon>
        <taxon>Pseudomonadati</taxon>
        <taxon>Pseudomonadota</taxon>
        <taxon>Gammaproteobacteria</taxon>
        <taxon>Alteromonadales</taxon>
        <taxon>Pseudoalteromonadaceae</taxon>
        <taxon>Pseudoalteromonas</taxon>
    </lineage>
</organism>
<proteinExistence type="predicted"/>
<dbReference type="RefSeq" id="WP_086746047.1">
    <property type="nucleotide sequence ID" value="NZ_MWPV01000009.1"/>
</dbReference>